<dbReference type="OrthoDB" id="190214at2"/>
<comment type="caution">
    <text evidence="2">The sequence shown here is derived from an EMBL/GenBank/DDBJ whole genome shotgun (WGS) entry which is preliminary data.</text>
</comment>
<sequence length="205" mass="22222">MKCSKWTSRRHGAFTLVEILVVITLVGMLITMAALTVPGALASQRLSAAARQLSADLNHATLMARKENRPVEVRFYLMDPLMPPGEVACRGYQVAVVTGWDAEGRPTTSLDAEMQRLPDDVLLMPSPTYNTLHGKAIHDNDNSNAGGGAPYVSYFINGDGTTTLPSQAPAVLTLVRETSGRIPASLPSDYRSVVIDPQTHLCRLY</sequence>
<evidence type="ECO:0000256" key="1">
    <source>
        <dbReference type="SAM" id="Phobius"/>
    </source>
</evidence>
<reference evidence="2 3" key="1">
    <citation type="submission" date="2018-06" db="EMBL/GenBank/DDBJ databases">
        <title>Genomic Encyclopedia of Type Strains, Phase IV (KMG-IV): sequencing the most valuable type-strain genomes for metagenomic binning, comparative biology and taxonomic classification.</title>
        <authorList>
            <person name="Goeker M."/>
        </authorList>
    </citation>
    <scope>NUCLEOTIDE SEQUENCE [LARGE SCALE GENOMIC DNA]</scope>
    <source>
        <strain evidence="2 3">DSM 25532</strain>
    </source>
</reference>
<dbReference type="EMBL" id="QNRR01000002">
    <property type="protein sequence ID" value="RBP46254.1"/>
    <property type="molecule type" value="Genomic_DNA"/>
</dbReference>
<name>A0A366HTL4_9BACT</name>
<dbReference type="Proteomes" id="UP000253426">
    <property type="component" value="Unassembled WGS sequence"/>
</dbReference>
<dbReference type="SUPFAM" id="SSF54523">
    <property type="entry name" value="Pili subunits"/>
    <property type="match status" value="1"/>
</dbReference>
<proteinExistence type="predicted"/>
<feature type="transmembrane region" description="Helical" evidence="1">
    <location>
        <begin position="12"/>
        <end position="35"/>
    </location>
</feature>
<organism evidence="2 3">
    <name type="scientific">Roseimicrobium gellanilyticum</name>
    <dbReference type="NCBI Taxonomy" id="748857"/>
    <lineage>
        <taxon>Bacteria</taxon>
        <taxon>Pseudomonadati</taxon>
        <taxon>Verrucomicrobiota</taxon>
        <taxon>Verrucomicrobiia</taxon>
        <taxon>Verrucomicrobiales</taxon>
        <taxon>Verrucomicrobiaceae</taxon>
        <taxon>Roseimicrobium</taxon>
    </lineage>
</organism>
<evidence type="ECO:0000313" key="3">
    <source>
        <dbReference type="Proteomes" id="UP000253426"/>
    </source>
</evidence>
<evidence type="ECO:0000313" key="2">
    <source>
        <dbReference type="EMBL" id="RBP46254.1"/>
    </source>
</evidence>
<dbReference type="Pfam" id="PF07963">
    <property type="entry name" value="N_methyl"/>
    <property type="match status" value="1"/>
</dbReference>
<dbReference type="Gene3D" id="3.30.700.10">
    <property type="entry name" value="Glycoprotein, Type 4 Pilin"/>
    <property type="match status" value="1"/>
</dbReference>
<dbReference type="RefSeq" id="WP_113957782.1">
    <property type="nucleotide sequence ID" value="NZ_QNRR01000002.1"/>
</dbReference>
<keyword evidence="1" id="KW-1133">Transmembrane helix</keyword>
<dbReference type="NCBIfam" id="TIGR02596">
    <property type="entry name" value="Verru_Chthon cassette protein D"/>
    <property type="match status" value="1"/>
</dbReference>
<gene>
    <name evidence="2" type="ORF">DES53_102641</name>
</gene>
<keyword evidence="1" id="KW-0472">Membrane</keyword>
<dbReference type="InterPro" id="IPR045584">
    <property type="entry name" value="Pilin-like"/>
</dbReference>
<protein>
    <submittedName>
        <fullName evidence="2">Uncharacterized protein (TIGR02596 family)</fullName>
    </submittedName>
</protein>
<dbReference type="InterPro" id="IPR012902">
    <property type="entry name" value="N_methyl_site"/>
</dbReference>
<accession>A0A366HTL4</accession>
<keyword evidence="3" id="KW-1185">Reference proteome</keyword>
<dbReference type="AlphaFoldDB" id="A0A366HTL4"/>
<dbReference type="InterPro" id="IPR019836">
    <property type="entry name" value="Verru/Chthon_D"/>
</dbReference>
<keyword evidence="1" id="KW-0812">Transmembrane</keyword>
<dbReference type="NCBIfam" id="TIGR02532">
    <property type="entry name" value="IV_pilin_GFxxxE"/>
    <property type="match status" value="1"/>
</dbReference>